<dbReference type="EMBL" id="AFWI01000192">
    <property type="protein sequence ID" value="EGU48991.1"/>
    <property type="molecule type" value="Genomic_DNA"/>
</dbReference>
<organism evidence="7 8">
    <name type="scientific">Vibrio tubiashii ATCC 19109</name>
    <dbReference type="NCBI Taxonomy" id="1051646"/>
    <lineage>
        <taxon>Bacteria</taxon>
        <taxon>Pseudomonadati</taxon>
        <taxon>Pseudomonadota</taxon>
        <taxon>Gammaproteobacteria</taxon>
        <taxon>Vibrionales</taxon>
        <taxon>Vibrionaceae</taxon>
        <taxon>Vibrio</taxon>
        <taxon>Vibrio oreintalis group</taxon>
    </lineage>
</organism>
<keyword evidence="2" id="KW-1003">Cell membrane</keyword>
<feature type="transmembrane region" description="Helical" evidence="6">
    <location>
        <begin position="50"/>
        <end position="73"/>
    </location>
</feature>
<dbReference type="InterPro" id="IPR011701">
    <property type="entry name" value="MFS"/>
</dbReference>
<evidence type="ECO:0000313" key="7">
    <source>
        <dbReference type="EMBL" id="EGU48991.1"/>
    </source>
</evidence>
<dbReference type="PANTHER" id="PTHR23513">
    <property type="entry name" value="INTEGRAL MEMBRANE EFFLUX PROTEIN-RELATED"/>
    <property type="match status" value="1"/>
</dbReference>
<dbReference type="InterPro" id="IPR036259">
    <property type="entry name" value="MFS_trans_sf"/>
</dbReference>
<comment type="caution">
    <text evidence="7">The sequence shown here is derived from an EMBL/GenBank/DDBJ whole genome shotgun (WGS) entry which is preliminary data.</text>
</comment>
<gene>
    <name evidence="7" type="ORF">VITU9109_16683</name>
</gene>
<feature type="transmembrane region" description="Helical" evidence="6">
    <location>
        <begin position="143"/>
        <end position="162"/>
    </location>
</feature>
<feature type="transmembrane region" description="Helical" evidence="6">
    <location>
        <begin position="25"/>
        <end position="43"/>
    </location>
</feature>
<accession>A0ABP2LH00</accession>
<feature type="transmembrane region" description="Helical" evidence="6">
    <location>
        <begin position="79"/>
        <end position="100"/>
    </location>
</feature>
<evidence type="ECO:0000256" key="6">
    <source>
        <dbReference type="SAM" id="Phobius"/>
    </source>
</evidence>
<sequence>TTGAVFWIQAIFYAKSELEFNALEVSYLIAASGIGGLLGAFSADKLRARLGLGVVLIGSIVLESLGFIFPLIINNVWGMAAAFLWISAVGLYSSICIWSYRQEAFEEKYLGRIAGITGSLFKLLMPFGLAASGYLIAHFGIEAIFISCFVVQLFAALGLLCSQVRRIA</sequence>
<dbReference type="PANTHER" id="PTHR23513:SF6">
    <property type="entry name" value="MAJOR FACILITATOR SUPERFAMILY ASSOCIATED DOMAIN-CONTAINING PROTEIN"/>
    <property type="match status" value="1"/>
</dbReference>
<evidence type="ECO:0000256" key="4">
    <source>
        <dbReference type="ARBA" id="ARBA00022989"/>
    </source>
</evidence>
<keyword evidence="3 6" id="KW-0812">Transmembrane</keyword>
<keyword evidence="8" id="KW-1185">Reference proteome</keyword>
<reference evidence="7 8" key="1">
    <citation type="journal article" date="2012" name="Int. J. Syst. Evol. Microbiol.">
        <title>Vibrio caribbeanicus sp. nov., isolated from the marine sponge Scleritoderma cyanea.</title>
        <authorList>
            <person name="Hoffmann M."/>
            <person name="Monday S.R."/>
            <person name="Allard M.W."/>
            <person name="Strain E.A."/>
            <person name="Whittaker P."/>
            <person name="Naum M."/>
            <person name="McCarthy P.J."/>
            <person name="Lopez J.V."/>
            <person name="Fischer M."/>
            <person name="Brown E.W."/>
        </authorList>
    </citation>
    <scope>NUCLEOTIDE SEQUENCE [LARGE SCALE GENOMIC DNA]</scope>
    <source>
        <strain evidence="7 8">ATCC 19109</strain>
    </source>
</reference>
<dbReference type="RefSeq" id="WP_004747690.1">
    <property type="nucleotide sequence ID" value="NZ_AFWI01000192.1"/>
</dbReference>
<evidence type="ECO:0000256" key="1">
    <source>
        <dbReference type="ARBA" id="ARBA00004651"/>
    </source>
</evidence>
<dbReference type="SUPFAM" id="SSF103473">
    <property type="entry name" value="MFS general substrate transporter"/>
    <property type="match status" value="1"/>
</dbReference>
<feature type="non-terminal residue" evidence="7">
    <location>
        <position position="1"/>
    </location>
</feature>
<evidence type="ECO:0000256" key="2">
    <source>
        <dbReference type="ARBA" id="ARBA00022475"/>
    </source>
</evidence>
<evidence type="ECO:0000256" key="5">
    <source>
        <dbReference type="ARBA" id="ARBA00023136"/>
    </source>
</evidence>
<comment type="subcellular location">
    <subcellularLocation>
        <location evidence="1">Cell membrane</location>
        <topology evidence="1">Multi-pass membrane protein</topology>
    </subcellularLocation>
</comment>
<name>A0ABP2LH00_9VIBR</name>
<evidence type="ECO:0000256" key="3">
    <source>
        <dbReference type="ARBA" id="ARBA00022692"/>
    </source>
</evidence>
<protein>
    <submittedName>
        <fullName evidence="7">Permease of the major facilitator superfamily protein</fullName>
    </submittedName>
</protein>
<keyword evidence="5 6" id="KW-0472">Membrane</keyword>
<evidence type="ECO:0000313" key="8">
    <source>
        <dbReference type="Proteomes" id="UP000003836"/>
    </source>
</evidence>
<dbReference type="Proteomes" id="UP000003836">
    <property type="component" value="Unassembled WGS sequence"/>
</dbReference>
<keyword evidence="4 6" id="KW-1133">Transmembrane helix</keyword>
<proteinExistence type="predicted"/>
<dbReference type="Pfam" id="PF07690">
    <property type="entry name" value="MFS_1"/>
    <property type="match status" value="1"/>
</dbReference>
<feature type="transmembrane region" description="Helical" evidence="6">
    <location>
        <begin position="120"/>
        <end position="137"/>
    </location>
</feature>
<dbReference type="Gene3D" id="1.20.1250.20">
    <property type="entry name" value="MFS general substrate transporter like domains"/>
    <property type="match status" value="1"/>
</dbReference>